<comment type="caution">
    <text evidence="8">The sequence shown here is derived from an EMBL/GenBank/DDBJ whole genome shotgun (WGS) entry which is preliminary data.</text>
</comment>
<protein>
    <recommendedName>
        <fullName evidence="7">Large ribosomal subunit protein mL54</fullName>
    </recommendedName>
</protein>
<sequence>MPTAESESFKSQKPKVPPTFNGVDYDDTKAFKAAEDAIIREQWVGAMMTRLVGEELGKCYMREGVNHLENCGQLRERYLQLMASNKIKGTKFLQQNYIEKKDEELDLAAKVHTSNKIAKLNEGRFSSTCTHEADNRGTAAELIGPTPEVKSLLQKISSHEPRLLSRQPRQRVTMLCTRCLRATVSRRQLPLIRRFSVASQLRSAEPKLSTPVTEAGEAAKQASTARSICTEGTVLNGLNYTKGGQDPVALKDEDYPEWLWSCLDVMKKSSDAADENAGDEFSKSKKQRRIAAKRQKALEAQLLAEGNLEALAPKVPLQQQSINLPGKEGSSVEENIAAANKREELRKAMRKERKAKIKEANYLKSM</sequence>
<proteinExistence type="inferred from homology"/>
<comment type="similarity">
    <text evidence="6">Belongs to the mitochondrion-specific ribosomal protein mL54 family.</text>
</comment>
<evidence type="ECO:0000313" key="8">
    <source>
        <dbReference type="EMBL" id="PNY20413.1"/>
    </source>
</evidence>
<dbReference type="STRING" id="45235.A0A2K3PYP9"/>
<evidence type="ECO:0000313" key="9">
    <source>
        <dbReference type="Proteomes" id="UP000236621"/>
    </source>
</evidence>
<keyword evidence="9" id="KW-1185">Reference proteome</keyword>
<evidence type="ECO:0000256" key="4">
    <source>
        <dbReference type="ARBA" id="ARBA00023128"/>
    </source>
</evidence>
<dbReference type="AlphaFoldDB" id="A0A2K3PYP9"/>
<comment type="subcellular location">
    <subcellularLocation>
        <location evidence="1">Mitochondrion</location>
    </subcellularLocation>
</comment>
<evidence type="ECO:0000256" key="3">
    <source>
        <dbReference type="ARBA" id="ARBA00022980"/>
    </source>
</evidence>
<evidence type="ECO:0000256" key="2">
    <source>
        <dbReference type="ARBA" id="ARBA00022946"/>
    </source>
</evidence>
<dbReference type="GO" id="GO:0005762">
    <property type="term" value="C:mitochondrial large ribosomal subunit"/>
    <property type="evidence" value="ECO:0007669"/>
    <property type="project" value="TreeGrafter"/>
</dbReference>
<reference evidence="8 9" key="1">
    <citation type="submission" date="2017-08" db="EMBL/GenBank/DDBJ databases">
        <title>Harnessing the power of phylogenomics to disentangle the directionality and signatures of interkingdom host jumping in the parasitic fungal genus Tolypocladium.</title>
        <authorList>
            <person name="Quandt C.A."/>
            <person name="Patterson W."/>
            <person name="Spatafora J.W."/>
        </authorList>
    </citation>
    <scope>NUCLEOTIDE SEQUENCE [LARGE SCALE GENOMIC DNA]</scope>
    <source>
        <strain evidence="8 9">CBS 113982</strain>
    </source>
</reference>
<evidence type="ECO:0000256" key="1">
    <source>
        <dbReference type="ARBA" id="ARBA00004173"/>
    </source>
</evidence>
<dbReference type="InterPro" id="IPR013870">
    <property type="entry name" value="Ribosomal_mL54"/>
</dbReference>
<organism evidence="8 9">
    <name type="scientific">Tolypocladium capitatum</name>
    <dbReference type="NCBI Taxonomy" id="45235"/>
    <lineage>
        <taxon>Eukaryota</taxon>
        <taxon>Fungi</taxon>
        <taxon>Dikarya</taxon>
        <taxon>Ascomycota</taxon>
        <taxon>Pezizomycotina</taxon>
        <taxon>Sordariomycetes</taxon>
        <taxon>Hypocreomycetidae</taxon>
        <taxon>Hypocreales</taxon>
        <taxon>Ophiocordycipitaceae</taxon>
        <taxon>Tolypocladium</taxon>
    </lineage>
</organism>
<gene>
    <name evidence="8" type="ORF">TCAP_07416</name>
</gene>
<dbReference type="Pfam" id="PF08561">
    <property type="entry name" value="Ribosomal_L37"/>
    <property type="match status" value="1"/>
</dbReference>
<keyword evidence="5" id="KW-0687">Ribonucleoprotein</keyword>
<dbReference type="PANTHER" id="PTHR28595">
    <property type="entry name" value="39S RIBOSOMAL PROTEIN L54, MITOCHONDRIAL"/>
    <property type="match status" value="1"/>
</dbReference>
<dbReference type="Proteomes" id="UP000236621">
    <property type="component" value="Unassembled WGS sequence"/>
</dbReference>
<keyword evidence="2" id="KW-0809">Transit peptide</keyword>
<dbReference type="GO" id="GO:0003735">
    <property type="term" value="F:structural constituent of ribosome"/>
    <property type="evidence" value="ECO:0007669"/>
    <property type="project" value="TreeGrafter"/>
</dbReference>
<dbReference type="OrthoDB" id="10252718at2759"/>
<keyword evidence="4" id="KW-0496">Mitochondrion</keyword>
<evidence type="ECO:0000256" key="6">
    <source>
        <dbReference type="ARBA" id="ARBA00033752"/>
    </source>
</evidence>
<evidence type="ECO:0000256" key="5">
    <source>
        <dbReference type="ARBA" id="ARBA00023274"/>
    </source>
</evidence>
<keyword evidence="3" id="KW-0689">Ribosomal protein</keyword>
<name>A0A2K3PYP9_9HYPO</name>
<accession>A0A2K3PYP9</accession>
<dbReference type="PANTHER" id="PTHR28595:SF1">
    <property type="entry name" value="LARGE RIBOSOMAL SUBUNIT PROTEIN ML54"/>
    <property type="match status" value="1"/>
</dbReference>
<evidence type="ECO:0000256" key="7">
    <source>
        <dbReference type="ARBA" id="ARBA00035179"/>
    </source>
</evidence>
<dbReference type="EMBL" id="NRSZ01001280">
    <property type="protein sequence ID" value="PNY20413.1"/>
    <property type="molecule type" value="Genomic_DNA"/>
</dbReference>